<evidence type="ECO:0000313" key="1">
    <source>
        <dbReference type="EMBL" id="OWR52759.1"/>
    </source>
</evidence>
<dbReference type="eggNOG" id="ENOG502TC49">
    <property type="taxonomic scope" value="Eukaryota"/>
</dbReference>
<evidence type="ECO:0000313" key="2">
    <source>
        <dbReference type="Proteomes" id="UP000007151"/>
    </source>
</evidence>
<gene>
    <name evidence="1" type="ORF">KGM_216134</name>
</gene>
<dbReference type="Gene3D" id="1.20.5.500">
    <property type="entry name" value="Single helix bin"/>
    <property type="match status" value="1"/>
</dbReference>
<dbReference type="KEGG" id="dpl:KGM_216134"/>
<dbReference type="EMBL" id="AGBW02008692">
    <property type="protein sequence ID" value="OWR52759.1"/>
    <property type="molecule type" value="Genomic_DNA"/>
</dbReference>
<protein>
    <submittedName>
        <fullName evidence="1">Uncharacterized protein</fullName>
    </submittedName>
</protein>
<dbReference type="InParanoid" id="A0A212FGA0"/>
<comment type="caution">
    <text evidence="1">The sequence shown here is derived from an EMBL/GenBank/DDBJ whole genome shotgun (WGS) entry which is preliminary data.</text>
</comment>
<dbReference type="Proteomes" id="UP000007151">
    <property type="component" value="Unassembled WGS sequence"/>
</dbReference>
<dbReference type="SUPFAM" id="SSF64602">
    <property type="entry name" value="F1 ATPase inhibitor, IF1, C-terminal domain"/>
    <property type="match status" value="1"/>
</dbReference>
<accession>A0A212FGA0</accession>
<reference evidence="1 2" key="1">
    <citation type="journal article" date="2011" name="Cell">
        <title>The monarch butterfly genome yields insights into long-distance migration.</title>
        <authorList>
            <person name="Zhan S."/>
            <person name="Merlin C."/>
            <person name="Boore J.L."/>
            <person name="Reppert S.M."/>
        </authorList>
    </citation>
    <scope>NUCLEOTIDE SEQUENCE [LARGE SCALE GENOMIC DNA]</scope>
    <source>
        <strain evidence="1">F-2</strain>
    </source>
</reference>
<sequence>MGQFGAAQEEQFFFNKQREQLKALKKKILERKNLKQKKEKAFPHCCCYFQGFTFQDNTREYSEKSGAKGPSKVEQIEQVKMPGFVHPDISNVEGYFTQRARQQLEELKKKLDKPKVENTEKKE</sequence>
<organism evidence="1 2">
    <name type="scientific">Danaus plexippus plexippus</name>
    <dbReference type="NCBI Taxonomy" id="278856"/>
    <lineage>
        <taxon>Eukaryota</taxon>
        <taxon>Metazoa</taxon>
        <taxon>Ecdysozoa</taxon>
        <taxon>Arthropoda</taxon>
        <taxon>Hexapoda</taxon>
        <taxon>Insecta</taxon>
        <taxon>Pterygota</taxon>
        <taxon>Neoptera</taxon>
        <taxon>Endopterygota</taxon>
        <taxon>Lepidoptera</taxon>
        <taxon>Glossata</taxon>
        <taxon>Ditrysia</taxon>
        <taxon>Papilionoidea</taxon>
        <taxon>Nymphalidae</taxon>
        <taxon>Danainae</taxon>
        <taxon>Danaini</taxon>
        <taxon>Danaina</taxon>
        <taxon>Danaus</taxon>
        <taxon>Danaus</taxon>
    </lineage>
</organism>
<name>A0A212FGA0_DANPL</name>
<proteinExistence type="predicted"/>
<keyword evidence="2" id="KW-1185">Reference proteome</keyword>
<dbReference type="AlphaFoldDB" id="A0A212FGA0"/>